<dbReference type="Proteomes" id="UP001604277">
    <property type="component" value="Unassembled WGS sequence"/>
</dbReference>
<dbReference type="PANTHER" id="PTHR44329:SF289">
    <property type="entry name" value="SERINE_THREONINE-PROTEIN KINASE VIK"/>
    <property type="match status" value="1"/>
</dbReference>
<accession>A0ABD1WLV2</accession>
<evidence type="ECO:0000259" key="1">
    <source>
        <dbReference type="PROSITE" id="PS50011"/>
    </source>
</evidence>
<proteinExistence type="predicted"/>
<dbReference type="GO" id="GO:0016301">
    <property type="term" value="F:kinase activity"/>
    <property type="evidence" value="ECO:0007669"/>
    <property type="project" value="UniProtKB-KW"/>
</dbReference>
<feature type="domain" description="Protein kinase" evidence="1">
    <location>
        <begin position="1"/>
        <end position="145"/>
    </location>
</feature>
<name>A0ABD1WLV2_9LAMI</name>
<dbReference type="AlphaFoldDB" id="A0ABD1WLV2"/>
<organism evidence="2 3">
    <name type="scientific">Forsythia ovata</name>
    <dbReference type="NCBI Taxonomy" id="205694"/>
    <lineage>
        <taxon>Eukaryota</taxon>
        <taxon>Viridiplantae</taxon>
        <taxon>Streptophyta</taxon>
        <taxon>Embryophyta</taxon>
        <taxon>Tracheophyta</taxon>
        <taxon>Spermatophyta</taxon>
        <taxon>Magnoliopsida</taxon>
        <taxon>eudicotyledons</taxon>
        <taxon>Gunneridae</taxon>
        <taxon>Pentapetalae</taxon>
        <taxon>asterids</taxon>
        <taxon>lamiids</taxon>
        <taxon>Lamiales</taxon>
        <taxon>Oleaceae</taxon>
        <taxon>Forsythieae</taxon>
        <taxon>Forsythia</taxon>
    </lineage>
</organism>
<dbReference type="PROSITE" id="PS50011">
    <property type="entry name" value="PROTEIN_KINASE_DOM"/>
    <property type="match status" value="1"/>
</dbReference>
<evidence type="ECO:0000313" key="3">
    <source>
        <dbReference type="Proteomes" id="UP001604277"/>
    </source>
</evidence>
<dbReference type="PANTHER" id="PTHR44329">
    <property type="entry name" value="SERINE/THREONINE-PROTEIN KINASE TNNI3K-RELATED"/>
    <property type="match status" value="1"/>
</dbReference>
<dbReference type="InterPro" id="IPR011009">
    <property type="entry name" value="Kinase-like_dom_sf"/>
</dbReference>
<reference evidence="3" key="1">
    <citation type="submission" date="2024-07" db="EMBL/GenBank/DDBJ databases">
        <title>Two chromosome-level genome assemblies of Korean endemic species Abeliophyllum distichum and Forsythia ovata (Oleaceae).</title>
        <authorList>
            <person name="Jang H."/>
        </authorList>
    </citation>
    <scope>NUCLEOTIDE SEQUENCE [LARGE SCALE GENOMIC DNA]</scope>
</reference>
<dbReference type="Pfam" id="PF07714">
    <property type="entry name" value="PK_Tyr_Ser-Thr"/>
    <property type="match status" value="1"/>
</dbReference>
<dbReference type="InterPro" id="IPR051681">
    <property type="entry name" value="Ser/Thr_Kinases-Pseudokinases"/>
</dbReference>
<keyword evidence="2" id="KW-0418">Kinase</keyword>
<comment type="caution">
    <text evidence="2">The sequence shown here is derived from an EMBL/GenBank/DDBJ whole genome shotgun (WGS) entry which is preliminary data.</text>
</comment>
<keyword evidence="3" id="KW-1185">Reference proteome</keyword>
<evidence type="ECO:0000313" key="2">
    <source>
        <dbReference type="EMBL" id="KAL2550612.1"/>
    </source>
</evidence>
<protein>
    <submittedName>
        <fullName evidence="2">VH1-interacting kinase</fullName>
    </submittedName>
</protein>
<dbReference type="Gene3D" id="1.10.510.10">
    <property type="entry name" value="Transferase(Phosphotransferase) domain 1"/>
    <property type="match status" value="2"/>
</dbReference>
<dbReference type="InterPro" id="IPR000719">
    <property type="entry name" value="Prot_kinase_dom"/>
</dbReference>
<keyword evidence="2" id="KW-0808">Transferase</keyword>
<dbReference type="InterPro" id="IPR001245">
    <property type="entry name" value="Ser-Thr/Tyr_kinase_cat_dom"/>
</dbReference>
<sequence length="145" mass="16136">MKLRHPNIVQSLGAATEKKPLMLITEHMSGGDLHQFLKEKGALAPLNAINFALDIARNILLVNSSADHLKVGDVGLKKLVRVQSSHDADRYMAPQAFKGQKYEKQANVFSFAMILYEMLEGDPPLSNYEQYEAARYVADGTQANF</sequence>
<dbReference type="SUPFAM" id="SSF56112">
    <property type="entry name" value="Protein kinase-like (PK-like)"/>
    <property type="match status" value="1"/>
</dbReference>
<gene>
    <name evidence="2" type="ORF">Fot_12142</name>
</gene>
<dbReference type="EMBL" id="JBFOLJ010000003">
    <property type="protein sequence ID" value="KAL2550612.1"/>
    <property type="molecule type" value="Genomic_DNA"/>
</dbReference>